<feature type="signal peptide" evidence="1">
    <location>
        <begin position="1"/>
        <end position="22"/>
    </location>
</feature>
<organism evidence="2 3">
    <name type="scientific">Zobellia uliginosa</name>
    <dbReference type="NCBI Taxonomy" id="143224"/>
    <lineage>
        <taxon>Bacteria</taxon>
        <taxon>Pseudomonadati</taxon>
        <taxon>Bacteroidota</taxon>
        <taxon>Flavobacteriia</taxon>
        <taxon>Flavobacteriales</taxon>
        <taxon>Flavobacteriaceae</taxon>
        <taxon>Zobellia</taxon>
    </lineage>
</organism>
<gene>
    <name evidence="2" type="ORF">SAMN05421766_102627</name>
</gene>
<evidence type="ECO:0000313" key="3">
    <source>
        <dbReference type="Proteomes" id="UP000185728"/>
    </source>
</evidence>
<dbReference type="EMBL" id="FTOB01000002">
    <property type="protein sequence ID" value="SIS53884.1"/>
    <property type="molecule type" value="Genomic_DNA"/>
</dbReference>
<name>A0ABY1KP06_9FLAO</name>
<feature type="chain" id="PRO_5045305732" evidence="1">
    <location>
        <begin position="23"/>
        <end position="260"/>
    </location>
</feature>
<dbReference type="RefSeq" id="WP_139327630.1">
    <property type="nucleotide sequence ID" value="NZ_FTOB01000002.1"/>
</dbReference>
<accession>A0ABY1KP06</accession>
<sequence length="260" mass="28350">MKNRSYLPIFILVLLMAPSLRAQDTFDYFNEIEDEYNIITANINPGKLVAPFATSARATVTLPAKGESCIGSQNGRIDISANSNHNYTATLAGNGVSETQSFTSSVSFSNLKSGLYSECAEGALVDDLQSAVTFQWEASESADYYEVNLKNLIDGSTQLTESGHNESTITLASNTPYEWFVVSKSKASDTGLKSATWKFYNAGGGVVNYAPFPAEALYPKRGGSIPATTKLSLQWQASDVDGDIEDFEVFLARKRFRPRP</sequence>
<reference evidence="2 3" key="1">
    <citation type="submission" date="2017-01" db="EMBL/GenBank/DDBJ databases">
        <authorList>
            <person name="Varghese N."/>
            <person name="Submissions S."/>
        </authorList>
    </citation>
    <scope>NUCLEOTIDE SEQUENCE [LARGE SCALE GENOMIC DNA]</scope>
    <source>
        <strain evidence="2 3">DSM 2061</strain>
    </source>
</reference>
<protein>
    <submittedName>
        <fullName evidence="2">Uncharacterized protein</fullName>
    </submittedName>
</protein>
<keyword evidence="1" id="KW-0732">Signal</keyword>
<comment type="caution">
    <text evidence="2">The sequence shown here is derived from an EMBL/GenBank/DDBJ whole genome shotgun (WGS) entry which is preliminary data.</text>
</comment>
<keyword evidence="3" id="KW-1185">Reference proteome</keyword>
<proteinExistence type="predicted"/>
<evidence type="ECO:0000313" key="2">
    <source>
        <dbReference type="EMBL" id="SIS53884.1"/>
    </source>
</evidence>
<evidence type="ECO:0000256" key="1">
    <source>
        <dbReference type="SAM" id="SignalP"/>
    </source>
</evidence>
<dbReference type="Proteomes" id="UP000185728">
    <property type="component" value="Unassembled WGS sequence"/>
</dbReference>